<dbReference type="GO" id="GO:0005634">
    <property type="term" value="C:nucleus"/>
    <property type="evidence" value="ECO:0007669"/>
    <property type="project" value="UniProtKB-UniRule"/>
</dbReference>
<comment type="caution">
    <text evidence="7">The sequence shown here is derived from an EMBL/GenBank/DDBJ whole genome shotgun (WGS) entry which is preliminary data.</text>
</comment>
<feature type="DNA-binding region" description="HMG box" evidence="3">
    <location>
        <begin position="836"/>
        <end position="916"/>
    </location>
</feature>
<dbReference type="GO" id="GO:0016491">
    <property type="term" value="F:oxidoreductase activity"/>
    <property type="evidence" value="ECO:0007669"/>
    <property type="project" value="UniProtKB-KW"/>
</dbReference>
<evidence type="ECO:0000259" key="6">
    <source>
        <dbReference type="PROSITE" id="PS50934"/>
    </source>
</evidence>
<dbReference type="SUPFAM" id="SSF51905">
    <property type="entry name" value="FAD/NAD(P)-binding domain"/>
    <property type="match status" value="1"/>
</dbReference>
<feature type="domain" description="SWIRM" evidence="6">
    <location>
        <begin position="80"/>
        <end position="175"/>
    </location>
</feature>
<name>A0A9P4M6D2_9PEZI</name>
<dbReference type="InterPro" id="IPR009071">
    <property type="entry name" value="HMG_box_dom"/>
</dbReference>
<feature type="region of interest" description="Disordered" evidence="4">
    <location>
        <begin position="25"/>
        <end position="62"/>
    </location>
</feature>
<dbReference type="Gene3D" id="1.10.10.10">
    <property type="entry name" value="Winged helix-like DNA-binding domain superfamily/Winged helix DNA-binding domain"/>
    <property type="match status" value="1"/>
</dbReference>
<reference evidence="7" key="1">
    <citation type="journal article" date="2020" name="Stud. Mycol.">
        <title>101 Dothideomycetes genomes: a test case for predicting lifestyles and emergence of pathogens.</title>
        <authorList>
            <person name="Haridas S."/>
            <person name="Albert R."/>
            <person name="Binder M."/>
            <person name="Bloem J."/>
            <person name="Labutti K."/>
            <person name="Salamov A."/>
            <person name="Andreopoulos B."/>
            <person name="Baker S."/>
            <person name="Barry K."/>
            <person name="Bills G."/>
            <person name="Bluhm B."/>
            <person name="Cannon C."/>
            <person name="Castanera R."/>
            <person name="Culley D."/>
            <person name="Daum C."/>
            <person name="Ezra D."/>
            <person name="Gonzalez J."/>
            <person name="Henrissat B."/>
            <person name="Kuo A."/>
            <person name="Liang C."/>
            <person name="Lipzen A."/>
            <person name="Lutzoni F."/>
            <person name="Magnuson J."/>
            <person name="Mondo S."/>
            <person name="Nolan M."/>
            <person name="Ohm R."/>
            <person name="Pangilinan J."/>
            <person name="Park H.-J."/>
            <person name="Ramirez L."/>
            <person name="Alfaro M."/>
            <person name="Sun H."/>
            <person name="Tritt A."/>
            <person name="Yoshinaga Y."/>
            <person name="Zwiers L.-H."/>
            <person name="Turgeon B."/>
            <person name="Goodwin S."/>
            <person name="Spatafora J."/>
            <person name="Crous P."/>
            <person name="Grigoriev I."/>
        </authorList>
    </citation>
    <scope>NUCLEOTIDE SEQUENCE</scope>
    <source>
        <strain evidence="7">CBS 133067</strain>
    </source>
</reference>
<dbReference type="InterPro" id="IPR007526">
    <property type="entry name" value="SWIRM"/>
</dbReference>
<dbReference type="Proteomes" id="UP000799772">
    <property type="component" value="Unassembled WGS sequence"/>
</dbReference>
<dbReference type="OrthoDB" id="9982100at2759"/>
<feature type="compositionally biased region" description="Polar residues" evidence="4">
    <location>
        <begin position="25"/>
        <end position="37"/>
    </location>
</feature>
<gene>
    <name evidence="7" type="ORF">NA57DRAFT_37718</name>
</gene>
<dbReference type="SUPFAM" id="SSF54373">
    <property type="entry name" value="FAD-linked reductases, C-terminal domain"/>
    <property type="match status" value="1"/>
</dbReference>
<protein>
    <recommendedName>
        <fullName evidence="9">SWIRM domain-containing protein</fullName>
    </recommendedName>
</protein>
<evidence type="ECO:0008006" key="9">
    <source>
        <dbReference type="Google" id="ProtNLM"/>
    </source>
</evidence>
<dbReference type="InterPro" id="IPR036910">
    <property type="entry name" value="HMG_box_dom_sf"/>
</dbReference>
<dbReference type="SUPFAM" id="SSF47095">
    <property type="entry name" value="HMG-box"/>
    <property type="match status" value="1"/>
</dbReference>
<dbReference type="Gene3D" id="3.90.660.10">
    <property type="match status" value="1"/>
</dbReference>
<dbReference type="Pfam" id="PF04433">
    <property type="entry name" value="SWIRM"/>
    <property type="match status" value="1"/>
</dbReference>
<dbReference type="GO" id="GO:0050660">
    <property type="term" value="F:flavin adenine dinucleotide binding"/>
    <property type="evidence" value="ECO:0007669"/>
    <property type="project" value="TreeGrafter"/>
</dbReference>
<dbReference type="PROSITE" id="PS50118">
    <property type="entry name" value="HMG_BOX_2"/>
    <property type="match status" value="1"/>
</dbReference>
<dbReference type="InterPro" id="IPR002937">
    <property type="entry name" value="Amino_oxidase"/>
</dbReference>
<keyword evidence="2" id="KW-0560">Oxidoreductase</keyword>
<dbReference type="GO" id="GO:0010468">
    <property type="term" value="P:regulation of gene expression"/>
    <property type="evidence" value="ECO:0007669"/>
    <property type="project" value="UniProtKB-ARBA"/>
</dbReference>
<dbReference type="GO" id="GO:0003682">
    <property type="term" value="F:chromatin binding"/>
    <property type="evidence" value="ECO:0007669"/>
    <property type="project" value="TreeGrafter"/>
</dbReference>
<feature type="region of interest" description="Disordered" evidence="4">
    <location>
        <begin position="936"/>
        <end position="976"/>
    </location>
</feature>
<proteinExistence type="inferred from homology"/>
<dbReference type="InterPro" id="IPR009057">
    <property type="entry name" value="Homeodomain-like_sf"/>
</dbReference>
<evidence type="ECO:0000313" key="7">
    <source>
        <dbReference type="EMBL" id="KAF2099611.1"/>
    </source>
</evidence>
<feature type="domain" description="HMG box" evidence="5">
    <location>
        <begin position="836"/>
        <end position="916"/>
    </location>
</feature>
<evidence type="ECO:0000256" key="4">
    <source>
        <dbReference type="SAM" id="MobiDB-lite"/>
    </source>
</evidence>
<dbReference type="Gene3D" id="3.50.50.60">
    <property type="entry name" value="FAD/NAD(P)-binding domain"/>
    <property type="match status" value="2"/>
</dbReference>
<comment type="similarity">
    <text evidence="1">Belongs to the flavin monoamine oxidase family.</text>
</comment>
<evidence type="ECO:0000256" key="1">
    <source>
        <dbReference type="ARBA" id="ARBA00005995"/>
    </source>
</evidence>
<dbReference type="InterPro" id="IPR050281">
    <property type="entry name" value="Flavin_monoamine_oxidase"/>
</dbReference>
<organism evidence="7 8">
    <name type="scientific">Rhizodiscina lignyota</name>
    <dbReference type="NCBI Taxonomy" id="1504668"/>
    <lineage>
        <taxon>Eukaryota</taxon>
        <taxon>Fungi</taxon>
        <taxon>Dikarya</taxon>
        <taxon>Ascomycota</taxon>
        <taxon>Pezizomycotina</taxon>
        <taxon>Dothideomycetes</taxon>
        <taxon>Pleosporomycetidae</taxon>
        <taxon>Aulographales</taxon>
        <taxon>Rhizodiscinaceae</taxon>
        <taxon>Rhizodiscina</taxon>
    </lineage>
</organism>
<keyword evidence="3" id="KW-0539">Nucleus</keyword>
<evidence type="ECO:0000259" key="5">
    <source>
        <dbReference type="PROSITE" id="PS50118"/>
    </source>
</evidence>
<sequence length="976" mass="107618">MADSVNGATFLQSPLKSAQNVSSTSLSDIPWQNSPAQPKSRITVDHSTRTPGGSKKSEAEWKPRTSIPSILPPWEFARQCFLATYSSRLNPLALHPGEYKLLRDYITLPQVPIYLNIRNAILRLWTRNPLVGVTKEEAAGCARESRYFTLASIAHQWLIRQGYINFGCLDLPNTAGSIPRVKAKGGKRCTIVVIGAGMSGLGSARQLEGLIAQFGKHWTDQGEGPPKVIVLEGRGRIGGRVYSHPLREQHSDTLPAGLRNTAEMGAQIVTGFEHGNPMNIIIRGQLALHTYALKDNSILYDHDGTIVDKTQDVMVESLYNDILERASVFRNLSQPPRTVEVDRLQMQQGKEPADDGGETISELERTGKINTEADAQDQAKSQAPKQAAISTEKLTGRAYQIAGLGSRVPAAEAANTMGWSLVNGTPNTATITLQPPTDATNPGTLGDIMDDGLMQYQNMIHFSARDLRLYNWHHANLEYANSANVSQLSLTGWDQDLGNEFEGEHSEIVGGYSQVPRGLWQSPYPLDVRFRKKVMAINKDQESSRSTIVCQDGETFEADQIIISTPLGVLKSGAINFSPPLPDWKMGAIERLGFGLLNKVILVFEKPFWEEDRDMFGLLNDTEFSGSLYQKHYSSRRGRFYLFWNCIKTSGRPTLVALMAGDAAYQTEDEDNNSLIKEVTSRLSKMFAPKIVPLPSEVIVTRWNKDPFACGSYSYVGPRTRPGDYDAMAQPWGSIHFAGEATCGTHPATVHGAYLSGLRAASEVIEELLGPIAIPHPLVPPRSKTDTPLVAQGMKRKFSDPTIPQTSPAKGQVEAYEASIIGAILSTIGERPLKPAKQGVNPFLLYQKDHWYSCKAACDAEQQRKTNNPSAKASKTEIRVSLGNQWRNAPTEVRKPYLDQAQNSRDGVAASTADYKEKVKKWDEDAVRIREEFIEKNPLPGGAEKQFSGRTAIELGRVRPNRKMSGYGEGSEDEPA</sequence>
<dbReference type="AlphaFoldDB" id="A0A9P4M6D2"/>
<dbReference type="GO" id="GO:0003677">
    <property type="term" value="F:DNA binding"/>
    <property type="evidence" value="ECO:0007669"/>
    <property type="project" value="UniProtKB-UniRule"/>
</dbReference>
<evidence type="ECO:0000256" key="2">
    <source>
        <dbReference type="ARBA" id="ARBA00023002"/>
    </source>
</evidence>
<dbReference type="Pfam" id="PF01593">
    <property type="entry name" value="Amino_oxidase"/>
    <property type="match status" value="2"/>
</dbReference>
<evidence type="ECO:0000256" key="3">
    <source>
        <dbReference type="PROSITE-ProRule" id="PRU00267"/>
    </source>
</evidence>
<keyword evidence="3" id="KW-0238">DNA-binding</keyword>
<dbReference type="Gene3D" id="1.10.30.10">
    <property type="entry name" value="High mobility group box domain"/>
    <property type="match status" value="1"/>
</dbReference>
<dbReference type="PANTHER" id="PTHR10742:SF386">
    <property type="entry name" value="LYSINE-SPECIFIC HISTONE DEMETHYLASE 1A"/>
    <property type="match status" value="1"/>
</dbReference>
<dbReference type="SUPFAM" id="SSF46689">
    <property type="entry name" value="Homeodomain-like"/>
    <property type="match status" value="1"/>
</dbReference>
<dbReference type="InterPro" id="IPR036188">
    <property type="entry name" value="FAD/NAD-bd_sf"/>
</dbReference>
<dbReference type="PANTHER" id="PTHR10742">
    <property type="entry name" value="FLAVIN MONOAMINE OXIDASE"/>
    <property type="match status" value="1"/>
</dbReference>
<dbReference type="PROSITE" id="PS50934">
    <property type="entry name" value="SWIRM"/>
    <property type="match status" value="1"/>
</dbReference>
<accession>A0A9P4M6D2</accession>
<dbReference type="EMBL" id="ML978125">
    <property type="protein sequence ID" value="KAF2099611.1"/>
    <property type="molecule type" value="Genomic_DNA"/>
</dbReference>
<evidence type="ECO:0000313" key="8">
    <source>
        <dbReference type="Proteomes" id="UP000799772"/>
    </source>
</evidence>
<dbReference type="InterPro" id="IPR036388">
    <property type="entry name" value="WH-like_DNA-bd_sf"/>
</dbReference>
<dbReference type="GO" id="GO:0006338">
    <property type="term" value="P:chromatin remodeling"/>
    <property type="evidence" value="ECO:0007669"/>
    <property type="project" value="TreeGrafter"/>
</dbReference>
<keyword evidence="8" id="KW-1185">Reference proteome</keyword>